<dbReference type="Gene3D" id="2.130.10.10">
    <property type="entry name" value="YVTN repeat-like/Quinoprotein amine dehydrogenase"/>
    <property type="match status" value="2"/>
</dbReference>
<protein>
    <submittedName>
        <fullName evidence="2">YVTN family beta-propeller protein</fullName>
    </submittedName>
</protein>
<reference evidence="2 3" key="1">
    <citation type="submission" date="2020-08" db="EMBL/GenBank/DDBJ databases">
        <title>Genomic Encyclopedia of Archaeal and Bacterial Type Strains, Phase II (KMG-II): from individual species to whole genera.</title>
        <authorList>
            <person name="Goeker M."/>
        </authorList>
    </citation>
    <scope>NUCLEOTIDE SEQUENCE [LARGE SCALE GENOMIC DNA]</scope>
    <source>
        <strain evidence="2 3">DSM 43850</strain>
    </source>
</reference>
<evidence type="ECO:0000313" key="3">
    <source>
        <dbReference type="Proteomes" id="UP000517916"/>
    </source>
</evidence>
<proteinExistence type="predicted"/>
<dbReference type="SUPFAM" id="SSF51004">
    <property type="entry name" value="C-terminal (heme d1) domain of cytochrome cd1-nitrite reductase"/>
    <property type="match status" value="1"/>
</dbReference>
<dbReference type="Proteomes" id="UP000517916">
    <property type="component" value="Unassembled WGS sequence"/>
</dbReference>
<comment type="caution">
    <text evidence="2">The sequence shown here is derived from an EMBL/GenBank/DDBJ whole genome shotgun (WGS) entry which is preliminary data.</text>
</comment>
<dbReference type="InterPro" id="IPR011048">
    <property type="entry name" value="Haem_d1_sf"/>
</dbReference>
<dbReference type="InterPro" id="IPR051200">
    <property type="entry name" value="Host-pathogen_enzymatic-act"/>
</dbReference>
<accession>A0ABR6BQU4</accession>
<keyword evidence="3" id="KW-1185">Reference proteome</keyword>
<name>A0ABR6BQU4_9PSEU</name>
<dbReference type="InterPro" id="IPR015943">
    <property type="entry name" value="WD40/YVTN_repeat-like_dom_sf"/>
</dbReference>
<gene>
    <name evidence="2" type="ORF">BC739_006494</name>
</gene>
<dbReference type="RefSeq" id="WP_182839286.1">
    <property type="nucleotide sequence ID" value="NZ_BAAABQ010000022.1"/>
</dbReference>
<dbReference type="PANTHER" id="PTHR47197:SF3">
    <property type="entry name" value="DIHYDRO-HEME D1 DEHYDROGENASE"/>
    <property type="match status" value="1"/>
</dbReference>
<evidence type="ECO:0000313" key="2">
    <source>
        <dbReference type="EMBL" id="MBA8929276.1"/>
    </source>
</evidence>
<feature type="signal peptide" evidence="1">
    <location>
        <begin position="1"/>
        <end position="22"/>
    </location>
</feature>
<evidence type="ECO:0000256" key="1">
    <source>
        <dbReference type="SAM" id="SignalP"/>
    </source>
</evidence>
<feature type="chain" id="PRO_5045045876" evidence="1">
    <location>
        <begin position="23"/>
        <end position="343"/>
    </location>
</feature>
<organism evidence="2 3">
    <name type="scientific">Kutzneria viridogrisea</name>
    <dbReference type="NCBI Taxonomy" id="47990"/>
    <lineage>
        <taxon>Bacteria</taxon>
        <taxon>Bacillati</taxon>
        <taxon>Actinomycetota</taxon>
        <taxon>Actinomycetes</taxon>
        <taxon>Pseudonocardiales</taxon>
        <taxon>Pseudonocardiaceae</taxon>
        <taxon>Kutzneria</taxon>
    </lineage>
</organism>
<dbReference type="PANTHER" id="PTHR47197">
    <property type="entry name" value="PROTEIN NIRF"/>
    <property type="match status" value="1"/>
</dbReference>
<dbReference type="EMBL" id="JACJID010000005">
    <property type="protein sequence ID" value="MBA8929276.1"/>
    <property type="molecule type" value="Genomic_DNA"/>
</dbReference>
<keyword evidence="1" id="KW-0732">Signal</keyword>
<sequence length="343" mass="34754">MRVTRRVQVVLAVALLAFGATASQETSQATDVRAAVSSTSAQRAYLVGQGSELKVLDLTSGRVLATVDTNAMTTGLAVSGDGRTAYVVNGWIGTITVVDTVAARVARRIKTNAQLDSAVVRPDGQRLYVTGTISGQGYVLSVDTHTNTLAAAVQVGASPTGLAISQDGSRLYVVNNQGASITVVDTRVATPLATIPVPDLPQQVALSPDGSTAYVTHAGGSPTGNGAVTVIDNARNRVLDDVAVGVGAFGIAVSADGRQVYVSNLQDGTVTVLDAVSRTVQDSVLLRARGIATAAGDRHVYLATGSSATVLDGDTGLVGGQLDLVGLAGRPFTASTIVLGGTG</sequence>